<dbReference type="NCBIfam" id="NF001419">
    <property type="entry name" value="PRK00293.1"/>
    <property type="match status" value="1"/>
</dbReference>
<evidence type="ECO:0000256" key="4">
    <source>
        <dbReference type="ARBA" id="ARBA00022748"/>
    </source>
</evidence>
<evidence type="ECO:0000256" key="2">
    <source>
        <dbReference type="ARBA" id="ARBA00022475"/>
    </source>
</evidence>
<dbReference type="InterPro" id="IPR036249">
    <property type="entry name" value="Thioredoxin-like_sf"/>
</dbReference>
<keyword evidence="11" id="KW-1185">Reference proteome</keyword>
<evidence type="ECO:0000256" key="8">
    <source>
        <dbReference type="SAM" id="SignalP"/>
    </source>
</evidence>
<dbReference type="PROSITE" id="PS51352">
    <property type="entry name" value="THIOREDOXIN_2"/>
    <property type="match status" value="1"/>
</dbReference>
<organism evidence="10 11">
    <name type="scientific">Pelagibacterium luteolum</name>
    <dbReference type="NCBI Taxonomy" id="440168"/>
    <lineage>
        <taxon>Bacteria</taxon>
        <taxon>Pseudomonadati</taxon>
        <taxon>Pseudomonadota</taxon>
        <taxon>Alphaproteobacteria</taxon>
        <taxon>Hyphomicrobiales</taxon>
        <taxon>Devosiaceae</taxon>
        <taxon>Pelagibacterium</taxon>
    </lineage>
</organism>
<feature type="transmembrane region" description="Helical" evidence="7">
    <location>
        <begin position="372"/>
        <end position="389"/>
    </location>
</feature>
<dbReference type="RefSeq" id="WP_090597306.1">
    <property type="nucleotide sequence ID" value="NZ_FNCS01000009.1"/>
</dbReference>
<dbReference type="GO" id="GO:0005886">
    <property type="term" value="C:plasma membrane"/>
    <property type="evidence" value="ECO:0007669"/>
    <property type="project" value="UniProtKB-SubCell"/>
</dbReference>
<dbReference type="GO" id="GO:0045454">
    <property type="term" value="P:cell redox homeostasis"/>
    <property type="evidence" value="ECO:0007669"/>
    <property type="project" value="TreeGrafter"/>
</dbReference>
<feature type="transmembrane region" description="Helical" evidence="7">
    <location>
        <begin position="424"/>
        <end position="447"/>
    </location>
</feature>
<dbReference type="InterPro" id="IPR036929">
    <property type="entry name" value="DsbDN_sf"/>
</dbReference>
<dbReference type="Gene3D" id="3.40.30.10">
    <property type="entry name" value="Glutaredoxin"/>
    <property type="match status" value="1"/>
</dbReference>
<dbReference type="Pfam" id="PF02683">
    <property type="entry name" value="DsbD_TM"/>
    <property type="match status" value="1"/>
</dbReference>
<reference evidence="10 11" key="1">
    <citation type="submission" date="2016-10" db="EMBL/GenBank/DDBJ databases">
        <authorList>
            <person name="de Groot N.N."/>
        </authorList>
    </citation>
    <scope>NUCLEOTIDE SEQUENCE [LARGE SCALE GENOMIC DNA]</scope>
    <source>
        <strain evidence="10 11">CGMCC 1.10267</strain>
    </source>
</reference>
<dbReference type="OrthoDB" id="9811036at2"/>
<keyword evidence="5 7" id="KW-1133">Transmembrane helix</keyword>
<comment type="subcellular location">
    <subcellularLocation>
        <location evidence="1">Cell membrane</location>
        <topology evidence="1">Multi-pass membrane protein</topology>
    </subcellularLocation>
</comment>
<evidence type="ECO:0000313" key="10">
    <source>
        <dbReference type="EMBL" id="SDG81676.1"/>
    </source>
</evidence>
<gene>
    <name evidence="10" type="ORF">SAMN04487974_10915</name>
</gene>
<dbReference type="InterPro" id="IPR013766">
    <property type="entry name" value="Thioredoxin_domain"/>
</dbReference>
<keyword evidence="3 7" id="KW-0812">Transmembrane</keyword>
<feature type="transmembrane region" description="Helical" evidence="7">
    <location>
        <begin position="257"/>
        <end position="277"/>
    </location>
</feature>
<feature type="transmembrane region" description="Helical" evidence="7">
    <location>
        <begin position="221"/>
        <end position="245"/>
    </location>
</feature>
<evidence type="ECO:0000313" key="11">
    <source>
        <dbReference type="Proteomes" id="UP000199495"/>
    </source>
</evidence>
<keyword evidence="6 7" id="KW-0472">Membrane</keyword>
<dbReference type="AlphaFoldDB" id="A0A1G7XBV5"/>
<protein>
    <submittedName>
        <fullName evidence="10">Thiol:disulfide interchange protein DsbD</fullName>
    </submittedName>
</protein>
<evidence type="ECO:0000256" key="6">
    <source>
        <dbReference type="ARBA" id="ARBA00023136"/>
    </source>
</evidence>
<feature type="transmembrane region" description="Helical" evidence="7">
    <location>
        <begin position="176"/>
        <end position="201"/>
    </location>
</feature>
<dbReference type="SUPFAM" id="SSF74863">
    <property type="entry name" value="Thiol:disulfide interchange protein DsbD, N-terminal domain (DsbD-alpha)"/>
    <property type="match status" value="1"/>
</dbReference>
<proteinExistence type="predicted"/>
<keyword evidence="2" id="KW-1003">Cell membrane</keyword>
<sequence>MALLRFLFVLPVLLLATLGQAQEAMPLPVDEAFTLSADAAQEGVALTWQIEEGYYLYRDHIEVIGPDDQPIALDLPHGEVTEDPTFGTTETLWDDFTTVVPVDDADTLSIRYQGCMDGSICYPPVNRTLDVTAMSLSDDLGFGMLAGGNQASVSSPITIAQDTGGSLLSQLAERGGALFVLGGFLLFGIALAFTPCVFPMYPILAGTLTRAGQTLSTTQAFLISLTYVLGMAIAYGLLGLAAAWSGQNLQMALQSPWAVWGVAVLFVVLATSMFGAFELQLPSSWTTAITRRSGGGGGFAGAGIMGFLSALIVGPCVTAPLAAALIYIAQTGDAFLGAAALFALGMGKGIPLIIFGTVGGKALPRAGAWMERVKHVFGFVFIAAAVWMLERALPGAVAVALWAALAVAMAIYVFWLIPALRSGWRFAGGALGALVLAYGGVLGFGAATGATSPLEPLAGIAPVHSGGETRTLTVAGLDGLDDAVASTQGQNRIVYFTADWCISCAVIEREIWDSPEALAGLDDTAIIKVDVTENSPSDQRVMQALQVYGPPTLLYVDANAAEVEGTRLIGEIGVTDFREKAIEAGML</sequence>
<dbReference type="Proteomes" id="UP000199495">
    <property type="component" value="Unassembled WGS sequence"/>
</dbReference>
<feature type="domain" description="Thioredoxin" evidence="9">
    <location>
        <begin position="446"/>
        <end position="587"/>
    </location>
</feature>
<name>A0A1G7XBV5_9HYPH</name>
<feature type="chain" id="PRO_5011591790" evidence="8">
    <location>
        <begin position="22"/>
        <end position="587"/>
    </location>
</feature>
<dbReference type="GO" id="GO:0017004">
    <property type="term" value="P:cytochrome complex assembly"/>
    <property type="evidence" value="ECO:0007669"/>
    <property type="project" value="UniProtKB-KW"/>
</dbReference>
<dbReference type="Pfam" id="PF13899">
    <property type="entry name" value="Thioredoxin_7"/>
    <property type="match status" value="1"/>
</dbReference>
<evidence type="ECO:0000256" key="1">
    <source>
        <dbReference type="ARBA" id="ARBA00004651"/>
    </source>
</evidence>
<feature type="signal peptide" evidence="8">
    <location>
        <begin position="1"/>
        <end position="21"/>
    </location>
</feature>
<evidence type="ECO:0000256" key="5">
    <source>
        <dbReference type="ARBA" id="ARBA00022989"/>
    </source>
</evidence>
<dbReference type="SUPFAM" id="SSF52833">
    <property type="entry name" value="Thioredoxin-like"/>
    <property type="match status" value="1"/>
</dbReference>
<dbReference type="PANTHER" id="PTHR32234:SF0">
    <property type="entry name" value="THIOL:DISULFIDE INTERCHANGE PROTEIN DSBD"/>
    <property type="match status" value="1"/>
</dbReference>
<dbReference type="Pfam" id="PF11412">
    <property type="entry name" value="DsbD_N"/>
    <property type="match status" value="1"/>
</dbReference>
<dbReference type="EMBL" id="FNCS01000009">
    <property type="protein sequence ID" value="SDG81676.1"/>
    <property type="molecule type" value="Genomic_DNA"/>
</dbReference>
<feature type="transmembrane region" description="Helical" evidence="7">
    <location>
        <begin position="395"/>
        <end position="417"/>
    </location>
</feature>
<dbReference type="InterPro" id="IPR003834">
    <property type="entry name" value="Cyt_c_assmbl_TM_dom"/>
</dbReference>
<feature type="transmembrane region" description="Helical" evidence="7">
    <location>
        <begin position="334"/>
        <end position="360"/>
    </location>
</feature>
<dbReference type="GO" id="GO:0015035">
    <property type="term" value="F:protein-disulfide reductase activity"/>
    <property type="evidence" value="ECO:0007669"/>
    <property type="project" value="TreeGrafter"/>
</dbReference>
<keyword evidence="4" id="KW-0201">Cytochrome c-type biogenesis</keyword>
<dbReference type="Gene3D" id="2.60.40.1250">
    <property type="entry name" value="Thiol:disulfide interchange protein DsbD, N-terminal domain"/>
    <property type="match status" value="1"/>
</dbReference>
<evidence type="ECO:0000256" key="7">
    <source>
        <dbReference type="SAM" id="Phobius"/>
    </source>
</evidence>
<dbReference type="InterPro" id="IPR028250">
    <property type="entry name" value="DsbDN"/>
</dbReference>
<evidence type="ECO:0000256" key="3">
    <source>
        <dbReference type="ARBA" id="ARBA00022692"/>
    </source>
</evidence>
<dbReference type="STRING" id="440168.SAMN04487974_10915"/>
<accession>A0A1G7XBV5</accession>
<keyword evidence="8" id="KW-0732">Signal</keyword>
<feature type="transmembrane region" description="Helical" evidence="7">
    <location>
        <begin position="298"/>
        <end position="328"/>
    </location>
</feature>
<evidence type="ECO:0000259" key="9">
    <source>
        <dbReference type="PROSITE" id="PS51352"/>
    </source>
</evidence>
<dbReference type="PANTHER" id="PTHR32234">
    <property type="entry name" value="THIOL:DISULFIDE INTERCHANGE PROTEIN DSBD"/>
    <property type="match status" value="1"/>
</dbReference>